<accession>A0A3N2PMS8</accession>
<reference evidence="2 3" key="1">
    <citation type="journal article" date="2018" name="Mol. Ecol.">
        <title>The obligate alkalophilic soda-lake fungus Sodiomyces alkalinus has shifted to a protein diet.</title>
        <authorList>
            <person name="Grum-Grzhimaylo A.A."/>
            <person name="Falkoski D.L."/>
            <person name="van den Heuvel J."/>
            <person name="Valero-Jimenez C.A."/>
            <person name="Min B."/>
            <person name="Choi I.G."/>
            <person name="Lipzen A."/>
            <person name="Daum C.G."/>
            <person name="Aanen D.K."/>
            <person name="Tsang A."/>
            <person name="Henrissat B."/>
            <person name="Bilanenko E.N."/>
            <person name="de Vries R.P."/>
            <person name="van Kan J.A.L."/>
            <person name="Grigoriev I.V."/>
            <person name="Debets A.J.M."/>
        </authorList>
    </citation>
    <scope>NUCLEOTIDE SEQUENCE [LARGE SCALE GENOMIC DNA]</scope>
    <source>
        <strain evidence="2 3">F11</strain>
    </source>
</reference>
<dbReference type="EMBL" id="ML119060">
    <property type="protein sequence ID" value="ROT35828.1"/>
    <property type="molecule type" value="Genomic_DNA"/>
</dbReference>
<feature type="region of interest" description="Disordered" evidence="1">
    <location>
        <begin position="1"/>
        <end position="25"/>
    </location>
</feature>
<proteinExistence type="predicted"/>
<dbReference type="Proteomes" id="UP000272025">
    <property type="component" value="Unassembled WGS sequence"/>
</dbReference>
<sequence length="92" mass="10407">MSSRRSGLRRRSKAPRGSPPRVRRRGAGIWPVVEWLTSLFQSDEDTSSQPEEVLASVSATVGEVDILLAVRDSVANHWVSRLLNRDIFYQRS</sequence>
<evidence type="ECO:0000313" key="3">
    <source>
        <dbReference type="Proteomes" id="UP000272025"/>
    </source>
</evidence>
<protein>
    <submittedName>
        <fullName evidence="2">Uncharacterized protein</fullName>
    </submittedName>
</protein>
<name>A0A3N2PMS8_SODAK</name>
<organism evidence="2 3">
    <name type="scientific">Sodiomyces alkalinus (strain CBS 110278 / VKM F-3762 / F11)</name>
    <name type="common">Alkaliphilic filamentous fungus</name>
    <dbReference type="NCBI Taxonomy" id="1314773"/>
    <lineage>
        <taxon>Eukaryota</taxon>
        <taxon>Fungi</taxon>
        <taxon>Dikarya</taxon>
        <taxon>Ascomycota</taxon>
        <taxon>Pezizomycotina</taxon>
        <taxon>Sordariomycetes</taxon>
        <taxon>Hypocreomycetidae</taxon>
        <taxon>Glomerellales</taxon>
        <taxon>Plectosphaerellaceae</taxon>
        <taxon>Sodiomyces</taxon>
    </lineage>
</organism>
<dbReference type="GeneID" id="39583918"/>
<gene>
    <name evidence="2" type="ORF">SODALDRAFT_52202</name>
</gene>
<evidence type="ECO:0000313" key="2">
    <source>
        <dbReference type="EMBL" id="ROT35828.1"/>
    </source>
</evidence>
<keyword evidence="3" id="KW-1185">Reference proteome</keyword>
<dbReference type="AlphaFoldDB" id="A0A3N2PMS8"/>
<feature type="compositionally biased region" description="Basic residues" evidence="1">
    <location>
        <begin position="1"/>
        <end position="14"/>
    </location>
</feature>
<evidence type="ECO:0000256" key="1">
    <source>
        <dbReference type="SAM" id="MobiDB-lite"/>
    </source>
</evidence>
<dbReference type="RefSeq" id="XP_028463634.1">
    <property type="nucleotide sequence ID" value="XM_028615441.1"/>
</dbReference>